<comment type="caution">
    <text evidence="1">The sequence shown here is derived from an EMBL/GenBank/DDBJ whole genome shotgun (WGS) entry which is preliminary data.</text>
</comment>
<evidence type="ECO:0000313" key="1">
    <source>
        <dbReference type="EMBL" id="CAG8827270.1"/>
    </source>
</evidence>
<evidence type="ECO:0000313" key="2">
    <source>
        <dbReference type="Proteomes" id="UP000789901"/>
    </source>
</evidence>
<sequence length="67" mass="7785">MPKLHYDTLEFIKTLLDQLNPFVTNFCSIFTINNINNLCLLIKADHKLDQHIYNKPIASQVAAIWVK</sequence>
<feature type="non-terminal residue" evidence="1">
    <location>
        <position position="67"/>
    </location>
</feature>
<dbReference type="Proteomes" id="UP000789901">
    <property type="component" value="Unassembled WGS sequence"/>
</dbReference>
<gene>
    <name evidence="1" type="ORF">GMARGA_LOCUS29352</name>
</gene>
<reference evidence="1 2" key="1">
    <citation type="submission" date="2021-06" db="EMBL/GenBank/DDBJ databases">
        <authorList>
            <person name="Kallberg Y."/>
            <person name="Tangrot J."/>
            <person name="Rosling A."/>
        </authorList>
    </citation>
    <scope>NUCLEOTIDE SEQUENCE [LARGE SCALE GENOMIC DNA]</scope>
    <source>
        <strain evidence="1 2">120-4 pot B 10/14</strain>
    </source>
</reference>
<dbReference type="EMBL" id="CAJVQB010039330">
    <property type="protein sequence ID" value="CAG8827270.1"/>
    <property type="molecule type" value="Genomic_DNA"/>
</dbReference>
<protein>
    <submittedName>
        <fullName evidence="1">12395_t:CDS:1</fullName>
    </submittedName>
</protein>
<proteinExistence type="predicted"/>
<accession>A0ABN7WD59</accession>
<organism evidence="1 2">
    <name type="scientific">Gigaspora margarita</name>
    <dbReference type="NCBI Taxonomy" id="4874"/>
    <lineage>
        <taxon>Eukaryota</taxon>
        <taxon>Fungi</taxon>
        <taxon>Fungi incertae sedis</taxon>
        <taxon>Mucoromycota</taxon>
        <taxon>Glomeromycotina</taxon>
        <taxon>Glomeromycetes</taxon>
        <taxon>Diversisporales</taxon>
        <taxon>Gigasporaceae</taxon>
        <taxon>Gigaspora</taxon>
    </lineage>
</organism>
<keyword evidence="2" id="KW-1185">Reference proteome</keyword>
<name>A0ABN7WD59_GIGMA</name>